<keyword evidence="5 8" id="KW-0812">Transmembrane</keyword>
<gene>
    <name evidence="9" type="ORF">JZY06_04700</name>
</gene>
<comment type="similarity">
    <text evidence="2">Belongs to the binding-protein-dependent transport system permease family. FecCD subfamily.</text>
</comment>
<feature type="transmembrane region" description="Helical" evidence="8">
    <location>
        <begin position="78"/>
        <end position="95"/>
    </location>
</feature>
<proteinExistence type="inferred from homology"/>
<feature type="transmembrane region" description="Helical" evidence="8">
    <location>
        <begin position="163"/>
        <end position="185"/>
    </location>
</feature>
<dbReference type="Pfam" id="PF01032">
    <property type="entry name" value="FecCD"/>
    <property type="match status" value="1"/>
</dbReference>
<evidence type="ECO:0000256" key="8">
    <source>
        <dbReference type="SAM" id="Phobius"/>
    </source>
</evidence>
<evidence type="ECO:0000313" key="9">
    <source>
        <dbReference type="EMBL" id="MBN9643917.1"/>
    </source>
</evidence>
<accession>A0A939E1Q3</accession>
<evidence type="ECO:0000256" key="4">
    <source>
        <dbReference type="ARBA" id="ARBA00022475"/>
    </source>
</evidence>
<feature type="transmembrane region" description="Helical" evidence="8">
    <location>
        <begin position="292"/>
        <end position="317"/>
    </location>
</feature>
<evidence type="ECO:0000256" key="1">
    <source>
        <dbReference type="ARBA" id="ARBA00004651"/>
    </source>
</evidence>
<organism evidence="9 10">
    <name type="scientific">Corynebacterium mendelii</name>
    <dbReference type="NCBI Taxonomy" id="2765362"/>
    <lineage>
        <taxon>Bacteria</taxon>
        <taxon>Bacillati</taxon>
        <taxon>Actinomycetota</taxon>
        <taxon>Actinomycetes</taxon>
        <taxon>Mycobacteriales</taxon>
        <taxon>Corynebacteriaceae</taxon>
        <taxon>Corynebacterium</taxon>
    </lineage>
</organism>
<dbReference type="RefSeq" id="WP_207118678.1">
    <property type="nucleotide sequence ID" value="NZ_JAFLEQ010000008.1"/>
</dbReference>
<sequence>MTTTVTVPSANGGQSTRLRHRLSGLVAVTVIIAGLCLLSLAVGARPTPHDEVFEAVAALGSSTTETAIIVWDQRLPRTVLAVVVGSAVGLAGALAQGHTRNPLADPGMLGISAGAALAVVISVYLFRAGSIHTYVWAALIGAGIGAAIVFFIASIGGGSANPLSLILAGAALSAFFGSVSTAIILRDQASLDTLRFWNAGSVTGRDLGITATVLPFICVGLVLGLSQGPVLNLLAVGADTATGLGINVARARAVGFLAITVLTGAATAASGPIAFLGLMVPHAVRAVTGPDYRWVLPYSAAAGAMLVLAADIVGRVVVRPGELQVGIVLAFVGAPFFIALVRRRKLVNI</sequence>
<feature type="transmembrane region" description="Helical" evidence="8">
    <location>
        <begin position="253"/>
        <end position="280"/>
    </location>
</feature>
<feature type="transmembrane region" description="Helical" evidence="8">
    <location>
        <begin position="133"/>
        <end position="157"/>
    </location>
</feature>
<dbReference type="AlphaFoldDB" id="A0A939E1Q3"/>
<dbReference type="GO" id="GO:0022857">
    <property type="term" value="F:transmembrane transporter activity"/>
    <property type="evidence" value="ECO:0007669"/>
    <property type="project" value="InterPro"/>
</dbReference>
<feature type="transmembrane region" description="Helical" evidence="8">
    <location>
        <begin position="206"/>
        <end position="225"/>
    </location>
</feature>
<evidence type="ECO:0000256" key="7">
    <source>
        <dbReference type="ARBA" id="ARBA00023136"/>
    </source>
</evidence>
<reference evidence="9" key="1">
    <citation type="submission" date="2021-03" db="EMBL/GenBank/DDBJ databases">
        <authorList>
            <person name="Sun Q."/>
        </authorList>
    </citation>
    <scope>NUCLEOTIDE SEQUENCE</scope>
    <source>
        <strain evidence="9">CCM 8862</strain>
    </source>
</reference>
<evidence type="ECO:0000313" key="10">
    <source>
        <dbReference type="Proteomes" id="UP000664332"/>
    </source>
</evidence>
<evidence type="ECO:0000256" key="6">
    <source>
        <dbReference type="ARBA" id="ARBA00022989"/>
    </source>
</evidence>
<keyword evidence="4" id="KW-1003">Cell membrane</keyword>
<keyword evidence="10" id="KW-1185">Reference proteome</keyword>
<feature type="transmembrane region" description="Helical" evidence="8">
    <location>
        <begin position="323"/>
        <end position="341"/>
    </location>
</feature>
<keyword evidence="7 8" id="KW-0472">Membrane</keyword>
<evidence type="ECO:0000256" key="2">
    <source>
        <dbReference type="ARBA" id="ARBA00007935"/>
    </source>
</evidence>
<evidence type="ECO:0000256" key="5">
    <source>
        <dbReference type="ARBA" id="ARBA00022692"/>
    </source>
</evidence>
<dbReference type="InterPro" id="IPR037294">
    <property type="entry name" value="ABC_BtuC-like"/>
</dbReference>
<comment type="caution">
    <text evidence="9">The sequence shown here is derived from an EMBL/GenBank/DDBJ whole genome shotgun (WGS) entry which is preliminary data.</text>
</comment>
<dbReference type="GO" id="GO:0005886">
    <property type="term" value="C:plasma membrane"/>
    <property type="evidence" value="ECO:0007669"/>
    <property type="project" value="UniProtKB-SubCell"/>
</dbReference>
<comment type="subcellular location">
    <subcellularLocation>
        <location evidence="1">Cell membrane</location>
        <topology evidence="1">Multi-pass membrane protein</topology>
    </subcellularLocation>
</comment>
<feature type="transmembrane region" description="Helical" evidence="8">
    <location>
        <begin position="52"/>
        <end position="71"/>
    </location>
</feature>
<keyword evidence="6 8" id="KW-1133">Transmembrane helix</keyword>
<dbReference type="SUPFAM" id="SSF81345">
    <property type="entry name" value="ABC transporter involved in vitamin B12 uptake, BtuC"/>
    <property type="match status" value="1"/>
</dbReference>
<feature type="transmembrane region" description="Helical" evidence="8">
    <location>
        <begin position="107"/>
        <end position="126"/>
    </location>
</feature>
<dbReference type="PANTHER" id="PTHR30472">
    <property type="entry name" value="FERRIC ENTEROBACTIN TRANSPORT SYSTEM PERMEASE PROTEIN"/>
    <property type="match status" value="1"/>
</dbReference>
<protein>
    <submittedName>
        <fullName evidence="9">Iron ABC transporter permease</fullName>
    </submittedName>
</protein>
<dbReference type="PANTHER" id="PTHR30472:SF1">
    <property type="entry name" value="FE(3+) DICITRATE TRANSPORT SYSTEM PERMEASE PROTEIN FECC-RELATED"/>
    <property type="match status" value="1"/>
</dbReference>
<dbReference type="EMBL" id="JAFLEQ010000008">
    <property type="protein sequence ID" value="MBN9643917.1"/>
    <property type="molecule type" value="Genomic_DNA"/>
</dbReference>
<feature type="transmembrane region" description="Helical" evidence="8">
    <location>
        <begin position="22"/>
        <end position="40"/>
    </location>
</feature>
<dbReference type="Gene3D" id="1.10.3470.10">
    <property type="entry name" value="ABC transporter involved in vitamin B12 uptake, BtuC"/>
    <property type="match status" value="1"/>
</dbReference>
<dbReference type="GO" id="GO:0033214">
    <property type="term" value="P:siderophore-iron import into cell"/>
    <property type="evidence" value="ECO:0007669"/>
    <property type="project" value="TreeGrafter"/>
</dbReference>
<dbReference type="FunFam" id="1.10.3470.10:FF:000001">
    <property type="entry name" value="Vitamin B12 ABC transporter permease BtuC"/>
    <property type="match status" value="1"/>
</dbReference>
<dbReference type="Proteomes" id="UP000664332">
    <property type="component" value="Unassembled WGS sequence"/>
</dbReference>
<dbReference type="InterPro" id="IPR000522">
    <property type="entry name" value="ABC_transptr_permease_BtuC"/>
</dbReference>
<dbReference type="CDD" id="cd06550">
    <property type="entry name" value="TM_ABC_iron-siderophores_like"/>
    <property type="match status" value="1"/>
</dbReference>
<keyword evidence="3" id="KW-0813">Transport</keyword>
<name>A0A939E1Q3_9CORY</name>
<evidence type="ECO:0000256" key="3">
    <source>
        <dbReference type="ARBA" id="ARBA00022448"/>
    </source>
</evidence>